<dbReference type="PANTHER" id="PTHR19433">
    <property type="entry name" value="T-CELL RECEPTOR ALPHA CHAIN V REGION-RELATED"/>
    <property type="match status" value="1"/>
</dbReference>
<evidence type="ECO:0000256" key="4">
    <source>
        <dbReference type="ARBA" id="ARBA00022859"/>
    </source>
</evidence>
<keyword evidence="5" id="KW-0472">Membrane</keyword>
<dbReference type="Ensembl" id="ENSMALT00000026755.1">
    <property type="protein sequence ID" value="ENSMALP00000026274.1"/>
    <property type="gene ID" value="ENSMALG00000018239.1"/>
</dbReference>
<accession>A0A3Q3K0T0</accession>
<dbReference type="CDD" id="cd00099">
    <property type="entry name" value="IgV"/>
    <property type="match status" value="2"/>
</dbReference>
<dbReference type="InterPro" id="IPR036179">
    <property type="entry name" value="Ig-like_dom_sf"/>
</dbReference>
<keyword evidence="2" id="KW-1003">Cell membrane</keyword>
<dbReference type="InterPro" id="IPR007110">
    <property type="entry name" value="Ig-like_dom"/>
</dbReference>
<evidence type="ECO:0000313" key="11">
    <source>
        <dbReference type="Proteomes" id="UP000261600"/>
    </source>
</evidence>
<feature type="signal peptide" evidence="8">
    <location>
        <begin position="1"/>
        <end position="19"/>
    </location>
</feature>
<dbReference type="Gene3D" id="2.60.40.10">
    <property type="entry name" value="Immunoglobulins"/>
    <property type="match status" value="2"/>
</dbReference>
<evidence type="ECO:0000256" key="8">
    <source>
        <dbReference type="SAM" id="SignalP"/>
    </source>
</evidence>
<dbReference type="InterPro" id="IPR052051">
    <property type="entry name" value="TCR_complex_component"/>
</dbReference>
<feature type="domain" description="Ig-like" evidence="9">
    <location>
        <begin position="123"/>
        <end position="221"/>
    </location>
</feature>
<evidence type="ECO:0000256" key="6">
    <source>
        <dbReference type="ARBA" id="ARBA00023157"/>
    </source>
</evidence>
<keyword evidence="11" id="KW-1185">Reference proteome</keyword>
<dbReference type="SUPFAM" id="SSF48726">
    <property type="entry name" value="Immunoglobulin"/>
    <property type="match status" value="2"/>
</dbReference>
<dbReference type="Pfam" id="PF07686">
    <property type="entry name" value="V-set"/>
    <property type="match status" value="2"/>
</dbReference>
<dbReference type="PANTHER" id="PTHR19433:SF111">
    <property type="entry name" value="T CELL RECEPTOR ALPHA VARIABLE 4"/>
    <property type="match status" value="1"/>
</dbReference>
<evidence type="ECO:0000256" key="3">
    <source>
        <dbReference type="ARBA" id="ARBA00022729"/>
    </source>
</evidence>
<keyword evidence="7" id="KW-0325">Glycoprotein</keyword>
<dbReference type="SMART" id="SM00409">
    <property type="entry name" value="IG"/>
    <property type="match status" value="2"/>
</dbReference>
<evidence type="ECO:0000256" key="1">
    <source>
        <dbReference type="ARBA" id="ARBA00004236"/>
    </source>
</evidence>
<feature type="domain" description="Ig-like" evidence="9">
    <location>
        <begin position="11"/>
        <end position="100"/>
    </location>
</feature>
<feature type="chain" id="PRO_5018758060" description="Ig-like domain-containing protein" evidence="8">
    <location>
        <begin position="20"/>
        <end position="290"/>
    </location>
</feature>
<evidence type="ECO:0000313" key="10">
    <source>
        <dbReference type="Ensembl" id="ENSMALP00000026274.1"/>
    </source>
</evidence>
<keyword evidence="4" id="KW-0391">Immunity</keyword>
<dbReference type="PROSITE" id="PS50835">
    <property type="entry name" value="IG_LIKE"/>
    <property type="match status" value="2"/>
</dbReference>
<name>A0A3Q3K0T0_MONAL</name>
<keyword evidence="6" id="KW-1015">Disulfide bond</keyword>
<evidence type="ECO:0000256" key="7">
    <source>
        <dbReference type="ARBA" id="ARBA00023180"/>
    </source>
</evidence>
<dbReference type="InterPro" id="IPR013106">
    <property type="entry name" value="Ig_V-set"/>
</dbReference>
<reference evidence="10" key="1">
    <citation type="submission" date="2025-08" db="UniProtKB">
        <authorList>
            <consortium name="Ensembl"/>
        </authorList>
    </citation>
    <scope>IDENTIFICATION</scope>
</reference>
<evidence type="ECO:0000256" key="5">
    <source>
        <dbReference type="ARBA" id="ARBA00023136"/>
    </source>
</evidence>
<dbReference type="GO" id="GO:0005886">
    <property type="term" value="C:plasma membrane"/>
    <property type="evidence" value="ECO:0007669"/>
    <property type="project" value="UniProtKB-SubCell"/>
</dbReference>
<dbReference type="InterPro" id="IPR003599">
    <property type="entry name" value="Ig_sub"/>
</dbReference>
<dbReference type="SMART" id="SM00406">
    <property type="entry name" value="IGv"/>
    <property type="match status" value="1"/>
</dbReference>
<reference evidence="10" key="2">
    <citation type="submission" date="2025-09" db="UniProtKB">
        <authorList>
            <consortium name="Ensembl"/>
        </authorList>
    </citation>
    <scope>IDENTIFICATION</scope>
</reference>
<dbReference type="STRING" id="43700.ENSMALP00000026274"/>
<organism evidence="10 11">
    <name type="scientific">Monopterus albus</name>
    <name type="common">Swamp eel</name>
    <dbReference type="NCBI Taxonomy" id="43700"/>
    <lineage>
        <taxon>Eukaryota</taxon>
        <taxon>Metazoa</taxon>
        <taxon>Chordata</taxon>
        <taxon>Craniata</taxon>
        <taxon>Vertebrata</taxon>
        <taxon>Euteleostomi</taxon>
        <taxon>Actinopterygii</taxon>
        <taxon>Neopterygii</taxon>
        <taxon>Teleostei</taxon>
        <taxon>Neoteleostei</taxon>
        <taxon>Acanthomorphata</taxon>
        <taxon>Anabantaria</taxon>
        <taxon>Synbranchiformes</taxon>
        <taxon>Synbranchidae</taxon>
        <taxon>Monopterus</taxon>
    </lineage>
</organism>
<evidence type="ECO:0000256" key="2">
    <source>
        <dbReference type="ARBA" id="ARBA00022475"/>
    </source>
</evidence>
<dbReference type="GO" id="GO:0009617">
    <property type="term" value="P:response to bacterium"/>
    <property type="evidence" value="ECO:0007669"/>
    <property type="project" value="TreeGrafter"/>
</dbReference>
<evidence type="ECO:0000259" key="9">
    <source>
        <dbReference type="PROSITE" id="PS50835"/>
    </source>
</evidence>
<sequence length="290" mass="31600">MLLCCCLLAVPSETERVKGMTVGVGDYVNLTCTRQTSDYDATLHWIRLVSGGFPEVLGGTYSFDYVGVNKTPRITAKQEPGTFVLHISETKQSDTGVYYCMKVDLLDMNFINATFLRIKGPEPNITAIVQVPPSDPVRPGDSVTLQCSVFSDSELKICPGEQSVYWFKPGSDESHPGVIYAQRNGSDQCEKSPETHSPQTCVYSFSRNVSSSDAGTYYCAVAACGQILFGNGTKLDIEGNCTIFQDIQDENSLSYSAPTFFRKKAGKAESRQATTAEGCSRTAVYTGVQP</sequence>
<dbReference type="GO" id="GO:0002376">
    <property type="term" value="P:immune system process"/>
    <property type="evidence" value="ECO:0007669"/>
    <property type="project" value="UniProtKB-KW"/>
</dbReference>
<keyword evidence="3 8" id="KW-0732">Signal</keyword>
<dbReference type="InterPro" id="IPR013783">
    <property type="entry name" value="Ig-like_fold"/>
</dbReference>
<proteinExistence type="predicted"/>
<protein>
    <recommendedName>
        <fullName evidence="9">Ig-like domain-containing protein</fullName>
    </recommendedName>
</protein>
<dbReference type="AlphaFoldDB" id="A0A3Q3K0T0"/>
<comment type="subcellular location">
    <subcellularLocation>
        <location evidence="1">Cell membrane</location>
    </subcellularLocation>
</comment>
<dbReference type="Proteomes" id="UP000261600">
    <property type="component" value="Unplaced"/>
</dbReference>